<dbReference type="Proteomes" id="UP000007995">
    <property type="component" value="Unassembled WGS sequence"/>
</dbReference>
<evidence type="ECO:0000256" key="1">
    <source>
        <dbReference type="SAM" id="Phobius"/>
    </source>
</evidence>
<name>K5CRV1_9BACE</name>
<keyword evidence="1" id="KW-0812">Transmembrane</keyword>
<keyword evidence="1" id="KW-1133">Transmembrane helix</keyword>
<sequence length="132" mass="14852">MVSVGASKMEAFAVLGPISEGFNTKLLQHLYQVCRSAATEPVRTKFTVRKSIQQTERIIDVGRRISEMITVIIPPSTSARPLQRKYSISWPTSSYPLSFALAFHPPLFRRFAAYGSSMLIFLILFNSLKILN</sequence>
<dbReference type="EMBL" id="AGXW01000002">
    <property type="protein sequence ID" value="EKJ92576.1"/>
    <property type="molecule type" value="Genomic_DNA"/>
</dbReference>
<keyword evidence="1" id="KW-0472">Membrane</keyword>
<proteinExistence type="predicted"/>
<dbReference type="AlphaFoldDB" id="K5CRV1"/>
<feature type="transmembrane region" description="Helical" evidence="1">
    <location>
        <begin position="111"/>
        <end position="131"/>
    </location>
</feature>
<gene>
    <name evidence="2" type="ORF">HMPREF1057_01411</name>
</gene>
<organism evidence="2 3">
    <name type="scientific">Bacteroides finegoldii CL09T03C10</name>
    <dbReference type="NCBI Taxonomy" id="997888"/>
    <lineage>
        <taxon>Bacteria</taxon>
        <taxon>Pseudomonadati</taxon>
        <taxon>Bacteroidota</taxon>
        <taxon>Bacteroidia</taxon>
        <taxon>Bacteroidales</taxon>
        <taxon>Bacteroidaceae</taxon>
        <taxon>Bacteroides</taxon>
    </lineage>
</organism>
<reference evidence="2 3" key="1">
    <citation type="submission" date="2012-02" db="EMBL/GenBank/DDBJ databases">
        <title>The Genome Sequence of Bacteroides finegoldii CL09T03C10.</title>
        <authorList>
            <consortium name="The Broad Institute Genome Sequencing Platform"/>
            <person name="Earl A."/>
            <person name="Ward D."/>
            <person name="Feldgarden M."/>
            <person name="Gevers D."/>
            <person name="Zitomersky N.L."/>
            <person name="Coyne M.J."/>
            <person name="Comstock L.E."/>
            <person name="Young S.K."/>
            <person name="Zeng Q."/>
            <person name="Gargeya S."/>
            <person name="Fitzgerald M."/>
            <person name="Haas B."/>
            <person name="Abouelleil A."/>
            <person name="Alvarado L."/>
            <person name="Arachchi H.M."/>
            <person name="Berlin A."/>
            <person name="Chapman S.B."/>
            <person name="Gearin G."/>
            <person name="Goldberg J."/>
            <person name="Griggs A."/>
            <person name="Gujja S."/>
            <person name="Hansen M."/>
            <person name="Heiman D."/>
            <person name="Howarth C."/>
            <person name="Larimer J."/>
            <person name="Lui A."/>
            <person name="MacDonald P.J.P."/>
            <person name="McCowen C."/>
            <person name="Montmayeur A."/>
            <person name="Murphy C."/>
            <person name="Neiman D."/>
            <person name="Pearson M."/>
            <person name="Priest M."/>
            <person name="Roberts A."/>
            <person name="Saif S."/>
            <person name="Shea T."/>
            <person name="Sisk P."/>
            <person name="Stolte C."/>
            <person name="Sykes S."/>
            <person name="Wortman J."/>
            <person name="Nusbaum C."/>
            <person name="Birren B."/>
        </authorList>
    </citation>
    <scope>NUCLEOTIDE SEQUENCE [LARGE SCALE GENOMIC DNA]</scope>
    <source>
        <strain evidence="2 3">CL09T03C10</strain>
    </source>
</reference>
<evidence type="ECO:0000313" key="3">
    <source>
        <dbReference type="Proteomes" id="UP000007995"/>
    </source>
</evidence>
<protein>
    <submittedName>
        <fullName evidence="2">Uncharacterized protein</fullName>
    </submittedName>
</protein>
<comment type="caution">
    <text evidence="2">The sequence shown here is derived from an EMBL/GenBank/DDBJ whole genome shotgun (WGS) entry which is preliminary data.</text>
</comment>
<dbReference type="HOGENOM" id="CLU_1912848_0_0_10"/>
<evidence type="ECO:0000313" key="2">
    <source>
        <dbReference type="EMBL" id="EKJ92576.1"/>
    </source>
</evidence>
<accession>K5CRV1</accession>